<evidence type="ECO:0000313" key="1">
    <source>
        <dbReference type="EMBL" id="KAH8984523.1"/>
    </source>
</evidence>
<sequence length="104" mass="10855">MNVARSAGLGYLFCIPTILSTFRSAAAGLYSAVLYRECRGDGVASKAHLNSTVIGSPDTGFFKFNPTVTPPDRLHGDCHCVCGVEKHIISTTVCTSPCSAAGST</sequence>
<dbReference type="AlphaFoldDB" id="A0AAD4LEV8"/>
<dbReference type="EMBL" id="JAKELL010000075">
    <property type="protein sequence ID" value="KAH8984523.1"/>
    <property type="molecule type" value="Genomic_DNA"/>
</dbReference>
<comment type="caution">
    <text evidence="1">The sequence shown here is derived from an EMBL/GenBank/DDBJ whole genome shotgun (WGS) entry which is preliminary data.</text>
</comment>
<proteinExistence type="predicted"/>
<name>A0AAD4LEV8_9AGAM</name>
<keyword evidence="2" id="KW-1185">Reference proteome</keyword>
<dbReference type="Proteomes" id="UP001201163">
    <property type="component" value="Unassembled WGS sequence"/>
</dbReference>
<accession>A0AAD4LEV8</accession>
<feature type="non-terminal residue" evidence="1">
    <location>
        <position position="104"/>
    </location>
</feature>
<gene>
    <name evidence="1" type="ORF">EDB92DRAFT_1886624</name>
</gene>
<protein>
    <submittedName>
        <fullName evidence="1">Uncharacterized protein</fullName>
    </submittedName>
</protein>
<evidence type="ECO:0000313" key="2">
    <source>
        <dbReference type="Proteomes" id="UP001201163"/>
    </source>
</evidence>
<reference evidence="1" key="1">
    <citation type="submission" date="2022-01" db="EMBL/GenBank/DDBJ databases">
        <title>Comparative genomics reveals a dynamic genome evolution in the ectomycorrhizal milk-cap (Lactarius) mushrooms.</title>
        <authorList>
            <consortium name="DOE Joint Genome Institute"/>
            <person name="Lebreton A."/>
            <person name="Tang N."/>
            <person name="Kuo A."/>
            <person name="LaButti K."/>
            <person name="Drula E."/>
            <person name="Barry K."/>
            <person name="Clum A."/>
            <person name="Lipzen A."/>
            <person name="Mousain D."/>
            <person name="Ng V."/>
            <person name="Wang R."/>
            <person name="Wang X."/>
            <person name="Dai Y."/>
            <person name="Henrissat B."/>
            <person name="Grigoriev I.V."/>
            <person name="Guerin-Laguette A."/>
            <person name="Yu F."/>
            <person name="Martin F.M."/>
        </authorList>
    </citation>
    <scope>NUCLEOTIDE SEQUENCE</scope>
    <source>
        <strain evidence="1">QP</strain>
    </source>
</reference>
<organism evidence="1 2">
    <name type="scientific">Lactarius akahatsu</name>
    <dbReference type="NCBI Taxonomy" id="416441"/>
    <lineage>
        <taxon>Eukaryota</taxon>
        <taxon>Fungi</taxon>
        <taxon>Dikarya</taxon>
        <taxon>Basidiomycota</taxon>
        <taxon>Agaricomycotina</taxon>
        <taxon>Agaricomycetes</taxon>
        <taxon>Russulales</taxon>
        <taxon>Russulaceae</taxon>
        <taxon>Lactarius</taxon>
    </lineage>
</organism>